<dbReference type="PANTHER" id="PTHR38104">
    <property type="match status" value="1"/>
</dbReference>
<dbReference type="PANTHER" id="PTHR38104:SF1">
    <property type="entry name" value="ANTI-SIGMA-E FACTOR RSEA"/>
    <property type="match status" value="1"/>
</dbReference>
<dbReference type="SUPFAM" id="SSF89069">
    <property type="entry name" value="N-terminal, cytoplasmic domain of anti-sigmaE factor RseA"/>
    <property type="match status" value="1"/>
</dbReference>
<comment type="caution">
    <text evidence="2">The sequence shown here is derived from an EMBL/GenBank/DDBJ whole genome shotgun (WGS) entry which is preliminary data.</text>
</comment>
<reference evidence="3" key="1">
    <citation type="journal article" date="2019" name="Int. J. Syst. Evol. Microbiol.">
        <title>The Global Catalogue of Microorganisms (GCM) 10K type strain sequencing project: providing services to taxonomists for standard genome sequencing and annotation.</title>
        <authorList>
            <consortium name="The Broad Institute Genomics Platform"/>
            <consortium name="The Broad Institute Genome Sequencing Center for Infectious Disease"/>
            <person name="Wu L."/>
            <person name="Ma J."/>
        </authorList>
    </citation>
    <scope>NUCLEOTIDE SEQUENCE [LARGE SCALE GENOMIC DNA]</scope>
    <source>
        <strain evidence="3">CGMCC 4.7277</strain>
    </source>
</reference>
<feature type="domain" description="Anti sigma-E protein RseA N-terminal" evidence="1">
    <location>
        <begin position="1"/>
        <end position="83"/>
    </location>
</feature>
<dbReference type="CDD" id="cd16328">
    <property type="entry name" value="RseA_N"/>
    <property type="match status" value="1"/>
</dbReference>
<dbReference type="Proteomes" id="UP001596084">
    <property type="component" value="Unassembled WGS sequence"/>
</dbReference>
<dbReference type="EMBL" id="JBHSMX010000053">
    <property type="protein sequence ID" value="MFC5522638.1"/>
    <property type="molecule type" value="Genomic_DNA"/>
</dbReference>
<sequence>MQTPELISALADGQLGREDFVAALQVCQHDESAVASWNTYHLIGDVLRSPGRAPVPLAAGADLAFVSQLSQRLALEPVGRAELSSVAPDSAPDTEVVPGGDLIHHRGPAANDGSFRWKLLAGLASLAAVFAIAWNASGLLAPAAAPQLAQAPGVQQVVVASPQGPMVRDARLEELLAAHQQLGGTSALQVPSGFLRNAAFEAPQSVGR</sequence>
<evidence type="ECO:0000259" key="1">
    <source>
        <dbReference type="Pfam" id="PF03872"/>
    </source>
</evidence>
<dbReference type="InterPro" id="IPR052383">
    <property type="entry name" value="Anti-sigma-E_RseA-like"/>
</dbReference>
<name>A0ABW0QDH1_9BURK</name>
<dbReference type="Gene3D" id="1.10.10.880">
    <property type="entry name" value="Anti sigma-E protein RseA, N-terminal domain"/>
    <property type="match status" value="1"/>
</dbReference>
<gene>
    <name evidence="2" type="ORF">ACFPP7_17240</name>
</gene>
<evidence type="ECO:0000313" key="2">
    <source>
        <dbReference type="EMBL" id="MFC5522638.1"/>
    </source>
</evidence>
<organism evidence="2 3">
    <name type="scientific">Polaromonas jejuensis</name>
    <dbReference type="NCBI Taxonomy" id="457502"/>
    <lineage>
        <taxon>Bacteria</taxon>
        <taxon>Pseudomonadati</taxon>
        <taxon>Pseudomonadota</taxon>
        <taxon>Betaproteobacteria</taxon>
        <taxon>Burkholderiales</taxon>
        <taxon>Comamonadaceae</taxon>
        <taxon>Polaromonas</taxon>
    </lineage>
</organism>
<keyword evidence="3" id="KW-1185">Reference proteome</keyword>
<dbReference type="InterPro" id="IPR036147">
    <property type="entry name" value="Anti-sigma_E_RseA_N_sf"/>
</dbReference>
<dbReference type="Pfam" id="PF03872">
    <property type="entry name" value="RseA_N"/>
    <property type="match status" value="1"/>
</dbReference>
<evidence type="ECO:0000313" key="3">
    <source>
        <dbReference type="Proteomes" id="UP001596084"/>
    </source>
</evidence>
<protein>
    <submittedName>
        <fullName evidence="2">Sigma-E factor negative regulatory protein</fullName>
    </submittedName>
</protein>
<dbReference type="InterPro" id="IPR005572">
    <property type="entry name" value="Anti-sigma_E_RseA_N"/>
</dbReference>
<accession>A0ABW0QDH1</accession>
<proteinExistence type="predicted"/>